<name>A0A6J5RP48_9CAUD</name>
<proteinExistence type="predicted"/>
<organism evidence="1">
    <name type="scientific">uncultured Caudovirales phage</name>
    <dbReference type="NCBI Taxonomy" id="2100421"/>
    <lineage>
        <taxon>Viruses</taxon>
        <taxon>Duplodnaviria</taxon>
        <taxon>Heunggongvirae</taxon>
        <taxon>Uroviricota</taxon>
        <taxon>Caudoviricetes</taxon>
        <taxon>Peduoviridae</taxon>
        <taxon>Maltschvirus</taxon>
        <taxon>Maltschvirus maltsch</taxon>
    </lineage>
</organism>
<evidence type="ECO:0000313" key="1">
    <source>
        <dbReference type="EMBL" id="CAB4196097.1"/>
    </source>
</evidence>
<reference evidence="1" key="1">
    <citation type="submission" date="2020-05" db="EMBL/GenBank/DDBJ databases">
        <authorList>
            <person name="Chiriac C."/>
            <person name="Salcher M."/>
            <person name="Ghai R."/>
            <person name="Kavagutti S V."/>
        </authorList>
    </citation>
    <scope>NUCLEOTIDE SEQUENCE</scope>
</reference>
<accession>A0A6J5RP48</accession>
<gene>
    <name evidence="1" type="ORF">UFOVP1298_62</name>
</gene>
<sequence length="78" mass="8575">MAGFYEGTDLADKTLYGFRLDAATGNLNIEIIGPTDGDPVVLPQDGFIDSNDYKQALWTRDTLGFQWGNNGHLLVKIV</sequence>
<protein>
    <submittedName>
        <fullName evidence="1">Uncharacterized protein</fullName>
    </submittedName>
</protein>
<dbReference type="EMBL" id="LR797250">
    <property type="protein sequence ID" value="CAB4196097.1"/>
    <property type="molecule type" value="Genomic_DNA"/>
</dbReference>